<accession>A0A117KLK9</accession>
<dbReference type="EMBL" id="LGEQ01000046">
    <property type="protein sequence ID" value="KUJ92848.1"/>
    <property type="molecule type" value="Genomic_DNA"/>
</dbReference>
<evidence type="ECO:0000313" key="4">
    <source>
        <dbReference type="Proteomes" id="UP000054015"/>
    </source>
</evidence>
<evidence type="ECO:0000256" key="1">
    <source>
        <dbReference type="SAM" id="Phobius"/>
    </source>
</evidence>
<organism evidence="2 5">
    <name type="scientific">Archaeoglobus fulgidus</name>
    <dbReference type="NCBI Taxonomy" id="2234"/>
    <lineage>
        <taxon>Archaea</taxon>
        <taxon>Methanobacteriati</taxon>
        <taxon>Methanobacteriota</taxon>
        <taxon>Archaeoglobi</taxon>
        <taxon>Archaeoglobales</taxon>
        <taxon>Archaeoglobaceae</taxon>
        <taxon>Archaeoglobus</taxon>
    </lineage>
</organism>
<keyword evidence="1" id="KW-1133">Transmembrane helix</keyword>
<protein>
    <submittedName>
        <fullName evidence="2">Uncharacterized protein</fullName>
    </submittedName>
</protein>
<feature type="transmembrane region" description="Helical" evidence="1">
    <location>
        <begin position="193"/>
        <end position="211"/>
    </location>
</feature>
<dbReference type="Proteomes" id="UP000054015">
    <property type="component" value="Unassembled WGS sequence"/>
</dbReference>
<comment type="caution">
    <text evidence="2">The sequence shown here is derived from an EMBL/GenBank/DDBJ whole genome shotgun (WGS) entry which is preliminary data.</text>
</comment>
<reference evidence="2" key="1">
    <citation type="journal article" date="2015" name="MBio">
        <title>Genome-resolved metagenomic analysis reveals roles for candidate phyla and other microbial community members in biogeochemical transformations in oil reservoirs.</title>
        <authorList>
            <person name="Hu P."/>
            <person name="Tom L."/>
            <person name="Singh A."/>
            <person name="Thomas B.C."/>
            <person name="Baker B.J."/>
            <person name="Piceno Y.M."/>
            <person name="Andersen G.L."/>
            <person name="Banfield J.F."/>
        </authorList>
    </citation>
    <scope>NUCLEOTIDE SEQUENCE [LARGE SCALE GENOMIC DNA]</scope>
    <source>
        <strain evidence="3">49_2300</strain>
        <strain evidence="2">49_95</strain>
    </source>
</reference>
<dbReference type="EMBL" id="LGEX01000042">
    <property type="protein sequence ID" value="KUK06304.1"/>
    <property type="molecule type" value="Genomic_DNA"/>
</dbReference>
<gene>
    <name evidence="2" type="ORF">XD40_1965</name>
    <name evidence="3" type="ORF">XD48_1469</name>
</gene>
<evidence type="ECO:0000313" key="3">
    <source>
        <dbReference type="EMBL" id="KUK06304.1"/>
    </source>
</evidence>
<name>A0A117KLK9_ARCFL</name>
<keyword evidence="1" id="KW-0472">Membrane</keyword>
<dbReference type="AlphaFoldDB" id="A0A117KLK9"/>
<dbReference type="PATRIC" id="fig|2234.6.peg.676"/>
<proteinExistence type="predicted"/>
<keyword evidence="1" id="KW-0812">Transmembrane</keyword>
<evidence type="ECO:0000313" key="5">
    <source>
        <dbReference type="Proteomes" id="UP000054307"/>
    </source>
</evidence>
<sequence>MNKKALGVGMVLVLSFLAVLAVMLNPLFDGKNFVAYADDRFSAYAKHSSYFIPEIKSRAEKLHSAISLEIDMKDVESARKTAMLYANFAEQKGSKVFINGKLGEILVLALNDADRGYYNDESYFKEKYGMSAKEALYLWHTSLSAIAKKLEQEGRFEESLFIKTQVLTRGVEPAYNFYGIDAKPMDAIGGTLLVFYVVYTLWWGFAVYFVFEGLGISVKKAESKKEV</sequence>
<dbReference type="Proteomes" id="UP000054307">
    <property type="component" value="Unassembled WGS sequence"/>
</dbReference>
<reference evidence="4 5" key="2">
    <citation type="journal article" date="2015" name="MBio">
        <title>Genome-Resolved Metagenomic Analysis Reveals Roles for Candidate Phyla and Other Microbial Community Members in Biogeochemical Transformations in Oil Reservoirs.</title>
        <authorList>
            <person name="Hu P."/>
            <person name="Tom L."/>
            <person name="Singh A."/>
            <person name="Thomas B.C."/>
            <person name="Baker B.J."/>
            <person name="Piceno Y.M."/>
            <person name="Andersen G.L."/>
            <person name="Banfield J.F."/>
        </authorList>
    </citation>
    <scope>NUCLEOTIDE SEQUENCE [LARGE SCALE GENOMIC DNA]</scope>
</reference>
<evidence type="ECO:0000313" key="2">
    <source>
        <dbReference type="EMBL" id="KUJ92848.1"/>
    </source>
</evidence>